<reference evidence="2" key="1">
    <citation type="journal article" date="2022" name="Mol. Ecol. Resour.">
        <title>The genomes of chicory, endive, great burdock and yacon provide insights into Asteraceae palaeo-polyploidization history and plant inulin production.</title>
        <authorList>
            <person name="Fan W."/>
            <person name="Wang S."/>
            <person name="Wang H."/>
            <person name="Wang A."/>
            <person name="Jiang F."/>
            <person name="Liu H."/>
            <person name="Zhao H."/>
            <person name="Xu D."/>
            <person name="Zhang Y."/>
        </authorList>
    </citation>
    <scope>NUCLEOTIDE SEQUENCE [LARGE SCALE GENOMIC DNA]</scope>
    <source>
        <strain evidence="2">cv. Yunnan</strain>
    </source>
</reference>
<accession>A0ACB9JIJ0</accession>
<keyword evidence="2" id="KW-1185">Reference proteome</keyword>
<organism evidence="1 2">
    <name type="scientific">Smallanthus sonchifolius</name>
    <dbReference type="NCBI Taxonomy" id="185202"/>
    <lineage>
        <taxon>Eukaryota</taxon>
        <taxon>Viridiplantae</taxon>
        <taxon>Streptophyta</taxon>
        <taxon>Embryophyta</taxon>
        <taxon>Tracheophyta</taxon>
        <taxon>Spermatophyta</taxon>
        <taxon>Magnoliopsida</taxon>
        <taxon>eudicotyledons</taxon>
        <taxon>Gunneridae</taxon>
        <taxon>Pentapetalae</taxon>
        <taxon>asterids</taxon>
        <taxon>campanulids</taxon>
        <taxon>Asterales</taxon>
        <taxon>Asteraceae</taxon>
        <taxon>Asteroideae</taxon>
        <taxon>Heliantheae alliance</taxon>
        <taxon>Millerieae</taxon>
        <taxon>Smallanthus</taxon>
    </lineage>
</organism>
<reference evidence="1 2" key="2">
    <citation type="journal article" date="2022" name="Mol. Ecol. Resour.">
        <title>The genomes of chicory, endive, great burdock and yacon provide insights into Asteraceae paleo-polyploidization history and plant inulin production.</title>
        <authorList>
            <person name="Fan W."/>
            <person name="Wang S."/>
            <person name="Wang H."/>
            <person name="Wang A."/>
            <person name="Jiang F."/>
            <person name="Liu H."/>
            <person name="Zhao H."/>
            <person name="Xu D."/>
            <person name="Zhang Y."/>
        </authorList>
    </citation>
    <scope>NUCLEOTIDE SEQUENCE [LARGE SCALE GENOMIC DNA]</scope>
    <source>
        <strain evidence="2">cv. Yunnan</strain>
        <tissue evidence="1">Leaves</tissue>
    </source>
</reference>
<proteinExistence type="predicted"/>
<name>A0ACB9JIJ0_9ASTR</name>
<evidence type="ECO:0000313" key="2">
    <source>
        <dbReference type="Proteomes" id="UP001056120"/>
    </source>
</evidence>
<comment type="caution">
    <text evidence="1">The sequence shown here is derived from an EMBL/GenBank/DDBJ whole genome shotgun (WGS) entry which is preliminary data.</text>
</comment>
<dbReference type="Proteomes" id="UP001056120">
    <property type="component" value="Linkage Group LG04"/>
</dbReference>
<evidence type="ECO:0000313" key="1">
    <source>
        <dbReference type="EMBL" id="KAI3820110.1"/>
    </source>
</evidence>
<sequence>MAGEEEDHDGFSFPTTTCSPPRFIGSPRLWRSSSYSNSLHLHLKFTKQEQEEECELTAEDRKKINLLSYIKKKDGVENMDVIWEDLNYEEEICGGRRRVNDSGSCDFGREIPEWGKKEKKYREVGVEYGGRKRVSMVVVVNVLKKLLLLHHTSRHWTVKK</sequence>
<dbReference type="EMBL" id="CM042021">
    <property type="protein sequence ID" value="KAI3820110.1"/>
    <property type="molecule type" value="Genomic_DNA"/>
</dbReference>
<protein>
    <submittedName>
        <fullName evidence="1">Uncharacterized protein</fullName>
    </submittedName>
</protein>
<gene>
    <name evidence="1" type="ORF">L1987_13968</name>
</gene>